<dbReference type="SMART" id="SM00479">
    <property type="entry name" value="EXOIII"/>
    <property type="match status" value="1"/>
</dbReference>
<dbReference type="CDD" id="cd17748">
    <property type="entry name" value="BRCT_DNA_ligase_like"/>
    <property type="match status" value="1"/>
</dbReference>
<dbReference type="SUPFAM" id="SSF53098">
    <property type="entry name" value="Ribonuclease H-like"/>
    <property type="match status" value="1"/>
</dbReference>
<dbReference type="SMART" id="SM00292">
    <property type="entry name" value="BRCT"/>
    <property type="match status" value="1"/>
</dbReference>
<dbReference type="PANTHER" id="PTHR30231">
    <property type="entry name" value="DNA POLYMERASE III SUBUNIT EPSILON"/>
    <property type="match status" value="1"/>
</dbReference>
<dbReference type="Gene3D" id="3.40.50.10190">
    <property type="entry name" value="BRCT domain"/>
    <property type="match status" value="1"/>
</dbReference>
<dbReference type="SUPFAM" id="SSF52113">
    <property type="entry name" value="BRCT domain"/>
    <property type="match status" value="1"/>
</dbReference>
<evidence type="ECO:0000259" key="1">
    <source>
        <dbReference type="PROSITE" id="PS50172"/>
    </source>
</evidence>
<dbReference type="PROSITE" id="PS50172">
    <property type="entry name" value="BRCT"/>
    <property type="match status" value="1"/>
</dbReference>
<dbReference type="GO" id="GO:0003676">
    <property type="term" value="F:nucleic acid binding"/>
    <property type="evidence" value="ECO:0007669"/>
    <property type="project" value="InterPro"/>
</dbReference>
<feature type="domain" description="BRCT" evidence="1">
    <location>
        <begin position="197"/>
        <end position="276"/>
    </location>
</feature>
<proteinExistence type="predicted"/>
<name>A0A8S5U6W3_9CAUD</name>
<dbReference type="Gene3D" id="3.30.420.10">
    <property type="entry name" value="Ribonuclease H-like superfamily/Ribonuclease H"/>
    <property type="match status" value="1"/>
</dbReference>
<dbReference type="InterPro" id="IPR012337">
    <property type="entry name" value="RNaseH-like_sf"/>
</dbReference>
<dbReference type="InterPro" id="IPR036420">
    <property type="entry name" value="BRCT_dom_sf"/>
</dbReference>
<accession>A0A8S5U6W3</accession>
<dbReference type="Pfam" id="PF00533">
    <property type="entry name" value="BRCT"/>
    <property type="match status" value="1"/>
</dbReference>
<dbReference type="InterPro" id="IPR036397">
    <property type="entry name" value="RNaseH_sf"/>
</dbReference>
<dbReference type="InterPro" id="IPR001357">
    <property type="entry name" value="BRCT_dom"/>
</dbReference>
<reference evidence="2" key="1">
    <citation type="journal article" date="2021" name="Proc. Natl. Acad. Sci. U.S.A.">
        <title>A Catalog of Tens of Thousands of Viruses from Human Metagenomes Reveals Hidden Associations with Chronic Diseases.</title>
        <authorList>
            <person name="Tisza M.J."/>
            <person name="Buck C.B."/>
        </authorList>
    </citation>
    <scope>NUCLEOTIDE SEQUENCE</scope>
    <source>
        <strain evidence="2">CtWlk2</strain>
    </source>
</reference>
<dbReference type="PANTHER" id="PTHR30231:SF42">
    <property type="entry name" value="EXONUCLEASE"/>
    <property type="match status" value="1"/>
</dbReference>
<protein>
    <submittedName>
        <fullName evidence="2">DNA polymerase III</fullName>
    </submittedName>
</protein>
<dbReference type="GO" id="GO:0008408">
    <property type="term" value="F:3'-5' exonuclease activity"/>
    <property type="evidence" value="ECO:0007669"/>
    <property type="project" value="TreeGrafter"/>
</dbReference>
<sequence>MKTQDFVAIDFETMTPELTSACAIGLVRVHNGVISQKFYSLIKPIPDSRTERNTHVHGLTDEMVADAPTFSELFPLLKPFIEDLPIVCHNSSTDINVFRSCMEYYGLTGIDLTHYIDTLELYGKGLKACCEENGIQLVNHHDALADAEACAKLYLCYQGHLAKDLAHYDLKEVMANKEARKYDHDTLMPLSEEDVENKDTIFFQKKVVITGIFCAYPDRDELGSILKSFGADINTTISGKTNIVIVGEGAGPSKLKKIEELNAKGKNIRLIYEKELCEIMNEITKH</sequence>
<dbReference type="InterPro" id="IPR013520">
    <property type="entry name" value="Ribonucl_H"/>
</dbReference>
<evidence type="ECO:0000313" key="2">
    <source>
        <dbReference type="EMBL" id="DAF90118.1"/>
    </source>
</evidence>
<organism evidence="2">
    <name type="scientific">Siphoviridae sp. ctWlk2</name>
    <dbReference type="NCBI Taxonomy" id="2825539"/>
    <lineage>
        <taxon>Viruses</taxon>
        <taxon>Duplodnaviria</taxon>
        <taxon>Heunggongvirae</taxon>
        <taxon>Uroviricota</taxon>
        <taxon>Caudoviricetes</taxon>
    </lineage>
</organism>
<dbReference type="Pfam" id="PF00929">
    <property type="entry name" value="RNase_T"/>
    <property type="match status" value="1"/>
</dbReference>
<dbReference type="EMBL" id="BK016022">
    <property type="protein sequence ID" value="DAF90118.1"/>
    <property type="molecule type" value="Genomic_DNA"/>
</dbReference>